<name>A0A9D1R8E4_9FIRM</name>
<reference evidence="1" key="1">
    <citation type="journal article" date="2021" name="PeerJ">
        <title>Extensive microbial diversity within the chicken gut microbiome revealed by metagenomics and culture.</title>
        <authorList>
            <person name="Gilroy R."/>
            <person name="Ravi A."/>
            <person name="Getino M."/>
            <person name="Pursley I."/>
            <person name="Horton D.L."/>
            <person name="Alikhan N.F."/>
            <person name="Baker D."/>
            <person name="Gharbi K."/>
            <person name="Hall N."/>
            <person name="Watson M."/>
            <person name="Adriaenssens E.M."/>
            <person name="Foster-Nyarko E."/>
            <person name="Jarju S."/>
            <person name="Secka A."/>
            <person name="Antonio M."/>
            <person name="Oren A."/>
            <person name="Chaudhuri R.R."/>
            <person name="La Ragione R."/>
            <person name="Hildebrand F."/>
            <person name="Pallen M.J."/>
        </authorList>
    </citation>
    <scope>NUCLEOTIDE SEQUENCE</scope>
    <source>
        <strain evidence="1">ChiSxjej1B13-11762</strain>
    </source>
</reference>
<dbReference type="InterPro" id="IPR011990">
    <property type="entry name" value="TPR-like_helical_dom_sf"/>
</dbReference>
<evidence type="ECO:0000313" key="2">
    <source>
        <dbReference type="Proteomes" id="UP000824263"/>
    </source>
</evidence>
<comment type="caution">
    <text evidence="1">The sequence shown here is derived from an EMBL/GenBank/DDBJ whole genome shotgun (WGS) entry which is preliminary data.</text>
</comment>
<dbReference type="SUPFAM" id="SSF48452">
    <property type="entry name" value="TPR-like"/>
    <property type="match status" value="1"/>
</dbReference>
<organism evidence="1 2">
    <name type="scientific">Candidatus Dorea gallistercoris</name>
    <dbReference type="NCBI Taxonomy" id="2838542"/>
    <lineage>
        <taxon>Bacteria</taxon>
        <taxon>Bacillati</taxon>
        <taxon>Bacillota</taxon>
        <taxon>Clostridia</taxon>
        <taxon>Lachnospirales</taxon>
        <taxon>Lachnospiraceae</taxon>
        <taxon>Dorea</taxon>
    </lineage>
</organism>
<dbReference type="EMBL" id="DXGF01000089">
    <property type="protein sequence ID" value="HIW83631.1"/>
    <property type="molecule type" value="Genomic_DNA"/>
</dbReference>
<proteinExistence type="predicted"/>
<accession>A0A9D1R8E4</accession>
<evidence type="ECO:0000313" key="1">
    <source>
        <dbReference type="EMBL" id="HIW83631.1"/>
    </source>
</evidence>
<feature type="non-terminal residue" evidence="1">
    <location>
        <position position="1"/>
    </location>
</feature>
<sequence length="207" mass="23868">KALEGERKQKLKPHVEVRAKSGLMAILAETASQYESDEEIYQLAESYGYPDAGNPDPWFFLGLWHYNRNEMEQAREKFQQALERLNAYRGVGNEVAKENLKNIYIWLAQACLQLGYPQEVVRCCVLALRMDRYQDKVLAAVLQLLRQEPGEADRAEGTWGFLQNLYDFQNPKDLLFLLKCAKLAGFHALEVRVVQALPEDLRGEFEK</sequence>
<reference evidence="1" key="2">
    <citation type="submission" date="2021-04" db="EMBL/GenBank/DDBJ databases">
        <authorList>
            <person name="Gilroy R."/>
        </authorList>
    </citation>
    <scope>NUCLEOTIDE SEQUENCE</scope>
    <source>
        <strain evidence="1">ChiSxjej1B13-11762</strain>
    </source>
</reference>
<dbReference type="Gene3D" id="1.25.40.10">
    <property type="entry name" value="Tetratricopeptide repeat domain"/>
    <property type="match status" value="1"/>
</dbReference>
<evidence type="ECO:0008006" key="3">
    <source>
        <dbReference type="Google" id="ProtNLM"/>
    </source>
</evidence>
<protein>
    <recommendedName>
        <fullName evidence="3">Tetratricopeptide repeat protein</fullName>
    </recommendedName>
</protein>
<gene>
    <name evidence="1" type="ORF">H9873_04840</name>
</gene>
<dbReference type="Proteomes" id="UP000824263">
    <property type="component" value="Unassembled WGS sequence"/>
</dbReference>
<dbReference type="AlphaFoldDB" id="A0A9D1R8E4"/>